<dbReference type="RefSeq" id="WP_201858208.1">
    <property type="nucleotide sequence ID" value="NZ_JAERRG010000051.1"/>
</dbReference>
<evidence type="ECO:0000256" key="1">
    <source>
        <dbReference type="SAM" id="MobiDB-lite"/>
    </source>
</evidence>
<name>A0ABS1Q7C7_9ACTN</name>
<gene>
    <name evidence="3" type="ORF">JK364_50390</name>
</gene>
<feature type="transmembrane region" description="Helical" evidence="2">
    <location>
        <begin position="199"/>
        <end position="217"/>
    </location>
</feature>
<evidence type="ECO:0000313" key="3">
    <source>
        <dbReference type="EMBL" id="MBL1120449.1"/>
    </source>
</evidence>
<evidence type="ECO:0000256" key="2">
    <source>
        <dbReference type="SAM" id="Phobius"/>
    </source>
</evidence>
<evidence type="ECO:0000313" key="4">
    <source>
        <dbReference type="Proteomes" id="UP000621510"/>
    </source>
</evidence>
<proteinExistence type="predicted"/>
<keyword evidence="4" id="KW-1185">Reference proteome</keyword>
<comment type="caution">
    <text evidence="3">The sequence shown here is derived from an EMBL/GenBank/DDBJ whole genome shotgun (WGS) entry which is preliminary data.</text>
</comment>
<dbReference type="EMBL" id="JAERRG010000051">
    <property type="protein sequence ID" value="MBL1120449.1"/>
    <property type="molecule type" value="Genomic_DNA"/>
</dbReference>
<feature type="transmembrane region" description="Helical" evidence="2">
    <location>
        <begin position="238"/>
        <end position="257"/>
    </location>
</feature>
<keyword evidence="2" id="KW-1133">Transmembrane helix</keyword>
<keyword evidence="2" id="KW-0812">Transmembrane</keyword>
<organism evidence="3 4">
    <name type="scientific">Streptomyces endocoffeicus</name>
    <dbReference type="NCBI Taxonomy" id="2898945"/>
    <lineage>
        <taxon>Bacteria</taxon>
        <taxon>Bacillati</taxon>
        <taxon>Actinomycetota</taxon>
        <taxon>Actinomycetes</taxon>
        <taxon>Kitasatosporales</taxon>
        <taxon>Streptomycetaceae</taxon>
        <taxon>Streptomyces</taxon>
    </lineage>
</organism>
<feature type="transmembrane region" description="Helical" evidence="2">
    <location>
        <begin position="151"/>
        <end position="169"/>
    </location>
</feature>
<sequence length="345" mass="36618">MSAVRAGRAISGAPSERAPAVRRAATPPGPFRAEKIIELPFTLSHPAAVLPLMRRPFVPASLVAGAVAPDVPYFLAVLGVSETSPRDWYGPLLNATETHSPGVGLVSDLFLAIGLVAACRMPRAPITALLPSGLRLPEPERTTGLPDKVRYTMWLLVSALIGIASHLAWDSFTHGDGFLVTHVRPLRAPAPGGLTVARLLQYASTVFGLAAVGWHLWRRRDRPRTRGGTDTVARLGPVMRWSVVTLLVAAPVLGGAVNARDDFNAYRHVTEVDYSQPTTVDLGDGASETTYPSKRVHAPWGTLAEGVLTGAAKRAGASFAVALLLYSATWQIGAISRRPATASSP</sequence>
<feature type="region of interest" description="Disordered" evidence="1">
    <location>
        <begin position="1"/>
        <end position="27"/>
    </location>
</feature>
<dbReference type="Pfam" id="PF13803">
    <property type="entry name" value="DUF4184"/>
    <property type="match status" value="1"/>
</dbReference>
<accession>A0ABS1Q7C7</accession>
<dbReference type="InterPro" id="IPR025238">
    <property type="entry name" value="DUF4184"/>
</dbReference>
<feature type="compositionally biased region" description="Low complexity" evidence="1">
    <location>
        <begin position="17"/>
        <end position="26"/>
    </location>
</feature>
<reference evidence="3 4" key="1">
    <citation type="submission" date="2021-01" db="EMBL/GenBank/DDBJ databases">
        <title>WGS of actinomycetes isolated from Thailand.</title>
        <authorList>
            <person name="Thawai C."/>
        </authorList>
    </citation>
    <scope>NUCLEOTIDE SEQUENCE [LARGE SCALE GENOMIC DNA]</scope>
    <source>
        <strain evidence="3 4">CA3R110</strain>
    </source>
</reference>
<keyword evidence="2" id="KW-0472">Membrane</keyword>
<protein>
    <submittedName>
        <fullName evidence="3">DUF4184 family protein</fullName>
    </submittedName>
</protein>
<dbReference type="Proteomes" id="UP000621510">
    <property type="component" value="Unassembled WGS sequence"/>
</dbReference>